<dbReference type="AlphaFoldDB" id="W4HAX1"/>
<dbReference type="VEuPathDB" id="FungiDB:H257_00044"/>
<feature type="transmembrane region" description="Helical" evidence="1">
    <location>
        <begin position="75"/>
        <end position="95"/>
    </location>
</feature>
<dbReference type="PANTHER" id="PTHR10153">
    <property type="entry name" value="SMALL CONDUCTANCE CALCIUM-ACTIVATED POTASSIUM CHANNEL"/>
    <property type="match status" value="1"/>
</dbReference>
<gene>
    <name evidence="3" type="ORF">H257_00044</name>
</gene>
<feature type="transmembrane region" description="Helical" evidence="1">
    <location>
        <begin position="293"/>
        <end position="314"/>
    </location>
</feature>
<dbReference type="InterPro" id="IPR013099">
    <property type="entry name" value="K_chnl_dom"/>
</dbReference>
<dbReference type="GeneID" id="20802040"/>
<dbReference type="STRING" id="112090.W4HAX1"/>
<dbReference type="OrthoDB" id="433309at2759"/>
<dbReference type="Gene3D" id="1.10.287.70">
    <property type="match status" value="1"/>
</dbReference>
<evidence type="ECO:0000256" key="1">
    <source>
        <dbReference type="SAM" id="Phobius"/>
    </source>
</evidence>
<proteinExistence type="predicted"/>
<organism evidence="3">
    <name type="scientific">Aphanomyces astaci</name>
    <name type="common">Crayfish plague agent</name>
    <dbReference type="NCBI Taxonomy" id="112090"/>
    <lineage>
        <taxon>Eukaryota</taxon>
        <taxon>Sar</taxon>
        <taxon>Stramenopiles</taxon>
        <taxon>Oomycota</taxon>
        <taxon>Saprolegniomycetes</taxon>
        <taxon>Saprolegniales</taxon>
        <taxon>Verrucalvaceae</taxon>
        <taxon>Aphanomyces</taxon>
    </lineage>
</organism>
<dbReference type="Pfam" id="PF07885">
    <property type="entry name" value="Ion_trans_2"/>
    <property type="match status" value="1"/>
</dbReference>
<dbReference type="RefSeq" id="XP_009820829.1">
    <property type="nucleotide sequence ID" value="XM_009822527.1"/>
</dbReference>
<keyword evidence="1" id="KW-0472">Membrane</keyword>
<reference evidence="3" key="1">
    <citation type="submission" date="2013-12" db="EMBL/GenBank/DDBJ databases">
        <title>The Genome Sequence of Aphanomyces astaci APO3.</title>
        <authorList>
            <consortium name="The Broad Institute Genomics Platform"/>
            <person name="Russ C."/>
            <person name="Tyler B."/>
            <person name="van West P."/>
            <person name="Dieguez-Uribeondo J."/>
            <person name="Young S.K."/>
            <person name="Zeng Q."/>
            <person name="Gargeya S."/>
            <person name="Fitzgerald M."/>
            <person name="Abouelleil A."/>
            <person name="Alvarado L."/>
            <person name="Chapman S.B."/>
            <person name="Gainer-Dewar J."/>
            <person name="Goldberg J."/>
            <person name="Griggs A."/>
            <person name="Gujja S."/>
            <person name="Hansen M."/>
            <person name="Howarth C."/>
            <person name="Imamovic A."/>
            <person name="Ireland A."/>
            <person name="Larimer J."/>
            <person name="McCowan C."/>
            <person name="Murphy C."/>
            <person name="Pearson M."/>
            <person name="Poon T.W."/>
            <person name="Priest M."/>
            <person name="Roberts A."/>
            <person name="Saif S."/>
            <person name="Shea T."/>
            <person name="Sykes S."/>
            <person name="Wortman J."/>
            <person name="Nusbaum C."/>
            <person name="Birren B."/>
        </authorList>
    </citation>
    <scope>NUCLEOTIDE SEQUENCE [LARGE SCALE GENOMIC DNA]</scope>
    <source>
        <strain evidence="3">APO3</strain>
    </source>
</reference>
<name>W4HAX1_APHAT</name>
<evidence type="ECO:0000313" key="3">
    <source>
        <dbReference type="EMBL" id="ETV88429.1"/>
    </source>
</evidence>
<dbReference type="SUPFAM" id="SSF81324">
    <property type="entry name" value="Voltage-gated potassium channels"/>
    <property type="match status" value="1"/>
</dbReference>
<feature type="transmembrane region" description="Helical" evidence="1">
    <location>
        <begin position="321"/>
        <end position="345"/>
    </location>
</feature>
<sequence>MEVPLEAIVLCDADAPPILVPCRRHAIVDRAKIYLTQIEDRAAKNDSMWVNTVHDLGQLHTLKLLYRRQRRLENYMFGLACCSLLAEAAAIHLYWNLPSAMLAIEVSKAIVTVTTVAILYLLFFRYELAACIQVASYGLPPGSRFYHTTLLRTYMYNSMMTNALVTIHFDQSIKPGASVPVCPTNVLYATYNCYTRATYSAYQFGIIVAPRIYLIGRYIRNVFGFNTNEAKLIGSLQNVDATSAWFVRKFLFRFYPATFCVFIFVSVGAATAWAVDQTEHSMANADLAEYVDALWLVVVTIVTVGYGDCVVVGFPGRLCVVLGGVVGGAAICSMCRVVVVGALTITPNERDVIDIITERTQTTERRSVAVRLIQAEWRRYKAMTVGPPTDGLPSRRDGVAFTVHKANVLKFKVMASARTMRRQHQQRHHSLDAILHRWKLKAEAARCDDVASTNATTSCDDVVAKLRRLVLACSVNELATQ</sequence>
<feature type="transmembrane region" description="Helical" evidence="1">
    <location>
        <begin position="101"/>
        <end position="123"/>
    </location>
</feature>
<keyword evidence="1" id="KW-0812">Transmembrane</keyword>
<dbReference type="EMBL" id="KI913114">
    <property type="protein sequence ID" value="ETV88429.1"/>
    <property type="molecule type" value="Genomic_DNA"/>
</dbReference>
<feature type="domain" description="Potassium channel" evidence="2">
    <location>
        <begin position="263"/>
        <end position="333"/>
    </location>
</feature>
<protein>
    <recommendedName>
        <fullName evidence="2">Potassium channel domain-containing protein</fullName>
    </recommendedName>
</protein>
<dbReference type="GO" id="GO:0016020">
    <property type="term" value="C:membrane"/>
    <property type="evidence" value="ECO:0007669"/>
    <property type="project" value="InterPro"/>
</dbReference>
<dbReference type="InterPro" id="IPR015449">
    <property type="entry name" value="K_chnl_Ca-activ_SK"/>
</dbReference>
<accession>W4HAX1</accession>
<feature type="transmembrane region" description="Helical" evidence="1">
    <location>
        <begin position="254"/>
        <end position="273"/>
    </location>
</feature>
<keyword evidence="1" id="KW-1133">Transmembrane helix</keyword>
<dbReference type="GO" id="GO:0016286">
    <property type="term" value="F:small conductance calcium-activated potassium channel activity"/>
    <property type="evidence" value="ECO:0007669"/>
    <property type="project" value="InterPro"/>
</dbReference>
<evidence type="ECO:0000259" key="2">
    <source>
        <dbReference type="Pfam" id="PF07885"/>
    </source>
</evidence>